<organism evidence="1 2">
    <name type="scientific">Steinernema carpocapsae</name>
    <name type="common">Entomopathogenic nematode</name>
    <dbReference type="NCBI Taxonomy" id="34508"/>
    <lineage>
        <taxon>Eukaryota</taxon>
        <taxon>Metazoa</taxon>
        <taxon>Ecdysozoa</taxon>
        <taxon>Nematoda</taxon>
        <taxon>Chromadorea</taxon>
        <taxon>Rhabditida</taxon>
        <taxon>Tylenchina</taxon>
        <taxon>Panagrolaimomorpha</taxon>
        <taxon>Strongyloidoidea</taxon>
        <taxon>Steinernematidae</taxon>
        <taxon>Steinernema</taxon>
    </lineage>
</organism>
<sequence>MGGRRKWINFNRWHCRSQFETARGNCYRLHPYLRFLRLAFLLETFPLLTEKFERTHVDRDVIFRIYEIL</sequence>
<comment type="caution">
    <text evidence="1">The sequence shown here is derived from an EMBL/GenBank/DDBJ whole genome shotgun (WGS) entry which is preliminary data.</text>
</comment>
<gene>
    <name evidence="1" type="ORF">L596_002600</name>
</gene>
<name>A0A4U8UPP2_STECR</name>
<dbReference type="Proteomes" id="UP000298663">
    <property type="component" value="Unassembled WGS sequence"/>
</dbReference>
<accession>A0A4U8UPP2</accession>
<keyword evidence="2" id="KW-1185">Reference proteome</keyword>
<dbReference type="AlphaFoldDB" id="A0A4U8UPP2"/>
<reference evidence="1 2" key="1">
    <citation type="journal article" date="2015" name="Genome Biol.">
        <title>Comparative genomics of Steinernema reveals deeply conserved gene regulatory networks.</title>
        <authorList>
            <person name="Dillman A.R."/>
            <person name="Macchietto M."/>
            <person name="Porter C.F."/>
            <person name="Rogers A."/>
            <person name="Williams B."/>
            <person name="Antoshechkin I."/>
            <person name="Lee M.M."/>
            <person name="Goodwin Z."/>
            <person name="Lu X."/>
            <person name="Lewis E.E."/>
            <person name="Goodrich-Blair H."/>
            <person name="Stock S.P."/>
            <person name="Adams B.J."/>
            <person name="Sternberg P.W."/>
            <person name="Mortazavi A."/>
        </authorList>
    </citation>
    <scope>NUCLEOTIDE SEQUENCE [LARGE SCALE GENOMIC DNA]</scope>
    <source>
        <strain evidence="1 2">ALL</strain>
    </source>
</reference>
<evidence type="ECO:0000313" key="1">
    <source>
        <dbReference type="EMBL" id="TMS35140.1"/>
    </source>
</evidence>
<evidence type="ECO:0000313" key="2">
    <source>
        <dbReference type="Proteomes" id="UP000298663"/>
    </source>
</evidence>
<protein>
    <submittedName>
        <fullName evidence="1">Uncharacterized protein</fullName>
    </submittedName>
</protein>
<dbReference type="EMBL" id="AZBU02000001">
    <property type="protein sequence ID" value="TMS35140.1"/>
    <property type="molecule type" value="Genomic_DNA"/>
</dbReference>
<proteinExistence type="predicted"/>
<reference evidence="1 2" key="2">
    <citation type="journal article" date="2019" name="G3 (Bethesda)">
        <title>Hybrid Assembly of the Genome of the Entomopathogenic Nematode Steinernema carpocapsae Identifies the X-Chromosome.</title>
        <authorList>
            <person name="Serra L."/>
            <person name="Macchietto M."/>
            <person name="Macias-Munoz A."/>
            <person name="McGill C.J."/>
            <person name="Rodriguez I.M."/>
            <person name="Rodriguez B."/>
            <person name="Murad R."/>
            <person name="Mortazavi A."/>
        </authorList>
    </citation>
    <scope>NUCLEOTIDE SEQUENCE [LARGE SCALE GENOMIC DNA]</scope>
    <source>
        <strain evidence="1 2">ALL</strain>
    </source>
</reference>